<proteinExistence type="predicted"/>
<name>A0A409Y6U8_9AGAR</name>
<dbReference type="InParanoid" id="A0A409Y6U8"/>
<feature type="compositionally biased region" description="Low complexity" evidence="1">
    <location>
        <begin position="164"/>
        <end position="173"/>
    </location>
</feature>
<dbReference type="Proteomes" id="UP000284842">
    <property type="component" value="Unassembled WGS sequence"/>
</dbReference>
<dbReference type="OrthoDB" id="3011459at2759"/>
<sequence>MPQPSRHTTFSTESLSALLDALGLSKFGDDEEEAHCINLTYARSRCVYPERRSVAAGQAQMQSCDNYDFIRPTSPVCLEKLDDYSLVEKEDSSFIDISELGQNYLSDICPDLDFESDSDCELNTLPSRPGSSLDGFEYLPSTLSPPPSATFSVRCMGTEISSQASSLQSSPASPRFPSQQHHYNPHHSAPETAMISIKAALNATILMLRVPATISLSELKKRLYDKFLKQEGVRLSRDFSVVHVQPPVGYGNTRGIAMDGIMMEQSWGRSSNDQKMLRRAIPFSDRTEMKVVDADLDWRRIVKVQSRKADGSKVTLRIVDTPSF</sequence>
<organism evidence="2 3">
    <name type="scientific">Panaeolus cyanescens</name>
    <dbReference type="NCBI Taxonomy" id="181874"/>
    <lineage>
        <taxon>Eukaryota</taxon>
        <taxon>Fungi</taxon>
        <taxon>Dikarya</taxon>
        <taxon>Basidiomycota</taxon>
        <taxon>Agaricomycotina</taxon>
        <taxon>Agaricomycetes</taxon>
        <taxon>Agaricomycetidae</taxon>
        <taxon>Agaricales</taxon>
        <taxon>Agaricineae</taxon>
        <taxon>Galeropsidaceae</taxon>
        <taxon>Panaeolus</taxon>
    </lineage>
</organism>
<evidence type="ECO:0000256" key="1">
    <source>
        <dbReference type="SAM" id="MobiDB-lite"/>
    </source>
</evidence>
<feature type="region of interest" description="Disordered" evidence="1">
    <location>
        <begin position="164"/>
        <end position="187"/>
    </location>
</feature>
<reference evidence="2 3" key="1">
    <citation type="journal article" date="2018" name="Evol. Lett.">
        <title>Horizontal gene cluster transfer increased hallucinogenic mushroom diversity.</title>
        <authorList>
            <person name="Reynolds H.T."/>
            <person name="Vijayakumar V."/>
            <person name="Gluck-Thaler E."/>
            <person name="Korotkin H.B."/>
            <person name="Matheny P.B."/>
            <person name="Slot J.C."/>
        </authorList>
    </citation>
    <scope>NUCLEOTIDE SEQUENCE [LARGE SCALE GENOMIC DNA]</scope>
    <source>
        <strain evidence="2 3">2629</strain>
    </source>
</reference>
<dbReference type="EMBL" id="NHTK01001377">
    <property type="protein sequence ID" value="PPQ98756.1"/>
    <property type="molecule type" value="Genomic_DNA"/>
</dbReference>
<evidence type="ECO:0000313" key="3">
    <source>
        <dbReference type="Proteomes" id="UP000284842"/>
    </source>
</evidence>
<accession>A0A409Y6U8</accession>
<dbReference type="AlphaFoldDB" id="A0A409Y6U8"/>
<keyword evidence="3" id="KW-1185">Reference proteome</keyword>
<comment type="caution">
    <text evidence="2">The sequence shown here is derived from an EMBL/GenBank/DDBJ whole genome shotgun (WGS) entry which is preliminary data.</text>
</comment>
<dbReference type="STRING" id="181874.A0A409Y6U8"/>
<protein>
    <submittedName>
        <fullName evidence="2">Uncharacterized protein</fullName>
    </submittedName>
</protein>
<gene>
    <name evidence="2" type="ORF">CVT24_003453</name>
</gene>
<evidence type="ECO:0000313" key="2">
    <source>
        <dbReference type="EMBL" id="PPQ98756.1"/>
    </source>
</evidence>